<dbReference type="Gene3D" id="3.90.1150.10">
    <property type="entry name" value="Aspartate Aminotransferase, domain 1"/>
    <property type="match status" value="1"/>
</dbReference>
<dbReference type="Pfam" id="PF00282">
    <property type="entry name" value="Pyridoxal_deC"/>
    <property type="match status" value="1"/>
</dbReference>
<dbReference type="Proteomes" id="UP000610594">
    <property type="component" value="Unassembled WGS sequence"/>
</dbReference>
<dbReference type="InterPro" id="IPR015421">
    <property type="entry name" value="PyrdxlP-dep_Trfase_major"/>
</dbReference>
<dbReference type="EC" id="4.1.1.25" evidence="7"/>
<dbReference type="PANTHER" id="PTHR42735:SF6">
    <property type="entry name" value="SPHINGOSINE-1-PHOSPHATE LYASE 1"/>
    <property type="match status" value="1"/>
</dbReference>
<comment type="caution">
    <text evidence="7">The sequence shown here is derived from an EMBL/GenBank/DDBJ whole genome shotgun (WGS) entry which is preliminary data.</text>
</comment>
<evidence type="ECO:0000313" key="8">
    <source>
        <dbReference type="Proteomes" id="UP000610594"/>
    </source>
</evidence>
<keyword evidence="8" id="KW-1185">Reference proteome</keyword>
<dbReference type="InterPro" id="IPR015422">
    <property type="entry name" value="PyrdxlP-dep_Trfase_small"/>
</dbReference>
<evidence type="ECO:0000256" key="2">
    <source>
        <dbReference type="ARBA" id="ARBA00022793"/>
    </source>
</evidence>
<evidence type="ECO:0000256" key="4">
    <source>
        <dbReference type="ARBA" id="ARBA00023239"/>
    </source>
</evidence>
<comment type="cofactor">
    <cofactor evidence="1 6">
        <name>pyridoxal 5'-phosphate</name>
        <dbReference type="ChEBI" id="CHEBI:597326"/>
    </cofactor>
</comment>
<dbReference type="InterPro" id="IPR020931">
    <property type="entry name" value="MfnA"/>
</dbReference>
<dbReference type="InterPro" id="IPR002129">
    <property type="entry name" value="PyrdxlP-dep_de-COase"/>
</dbReference>
<evidence type="ECO:0000256" key="6">
    <source>
        <dbReference type="RuleBase" id="RU000382"/>
    </source>
</evidence>
<dbReference type="RefSeq" id="WP_167238172.1">
    <property type="nucleotide sequence ID" value="NZ_WHJF01000046.1"/>
</dbReference>
<dbReference type="PROSITE" id="PS00392">
    <property type="entry name" value="DDC_GAD_HDC_YDC"/>
    <property type="match status" value="1"/>
</dbReference>
<gene>
    <name evidence="7" type="primary">mfnA</name>
    <name evidence="7" type="ORF">F1735_17695</name>
</gene>
<dbReference type="PANTHER" id="PTHR42735">
    <property type="match status" value="1"/>
</dbReference>
<sequence length="384" mass="42132">MRKQGRAQSEVLAELDNLRTRDVPWNRVLNSICTVPHQAALRAGQAALDSNLGDLRIFRGCREIEQKALALMGELLGKADCAGSLVSGGTEANLLAMYVARKRRPDIAHPEIVAGETVHYSFGKVCDMLGITLRVVALDERFRMRPDAALEAINGNTIALVGTAGSSEFGAVDPIEELAAIAHRRELYFHVDAATGGFIIPFARALGRDLPQFDFSLAGVSSIAMDPHKYGMSIIPAGAVFFRDQALRDSIKLESFFNATPTHHSLIGTRSGAAAAATYAVLETLGFDGYLDVTRKNYRVMDYLVEQLVQHGYRLVAPPQLNIVNVDLPDAVEVMRALEECGWIISVSKRFRHCLRLVVTHHVDEAMVDEFIERLRSIATPPAL</sequence>
<keyword evidence="3 6" id="KW-0663">Pyridoxal phosphate</keyword>
<dbReference type="Gene3D" id="3.40.640.10">
    <property type="entry name" value="Type I PLP-dependent aspartate aminotransferase-like (Major domain)"/>
    <property type="match status" value="1"/>
</dbReference>
<dbReference type="NCBIfam" id="TIGR03812">
    <property type="entry name" value="tyr_de_CO2_Arch"/>
    <property type="match status" value="1"/>
</dbReference>
<keyword evidence="4 6" id="KW-0456">Lyase</keyword>
<comment type="similarity">
    <text evidence="5">Belongs to the group II decarboxylase family. Sphingosine-1-phosphate lyase subfamily.</text>
</comment>
<evidence type="ECO:0000256" key="5">
    <source>
        <dbReference type="ARBA" id="ARBA00038302"/>
    </source>
</evidence>
<keyword evidence="2" id="KW-0210">Decarboxylase</keyword>
<evidence type="ECO:0000256" key="3">
    <source>
        <dbReference type="ARBA" id="ARBA00022898"/>
    </source>
</evidence>
<dbReference type="EMBL" id="WHJF01000046">
    <property type="protein sequence ID" value="NHZ64115.1"/>
    <property type="molecule type" value="Genomic_DNA"/>
</dbReference>
<dbReference type="InterPro" id="IPR015424">
    <property type="entry name" value="PyrdxlP-dep_Trfase"/>
</dbReference>
<reference evidence="7 8" key="1">
    <citation type="submission" date="2019-10" db="EMBL/GenBank/DDBJ databases">
        <title>Taxonomy of Antarctic Massilia spp.: description of Massilia rubra sp. nov., Massilia aquatica sp. nov., Massilia mucilaginosa sp. nov., Massilia frigida sp. nov. isolated from streams, lakes and regoliths.</title>
        <authorList>
            <person name="Holochova P."/>
            <person name="Sedlacek I."/>
            <person name="Kralova S."/>
            <person name="Maslanova I."/>
            <person name="Busse H.-J."/>
            <person name="Stankova E."/>
            <person name="Vrbovska V."/>
            <person name="Kovarovic V."/>
            <person name="Bartak M."/>
            <person name="Svec P."/>
            <person name="Pantucek R."/>
        </authorList>
    </citation>
    <scope>NUCLEOTIDE SEQUENCE [LARGE SCALE GENOMIC DNA]</scope>
    <source>
        <strain evidence="7 8">CCM 8694</strain>
    </source>
</reference>
<dbReference type="InterPro" id="IPR021115">
    <property type="entry name" value="Pyridoxal-P_BS"/>
</dbReference>
<dbReference type="InterPro" id="IPR050477">
    <property type="entry name" value="GrpII_AminoAcid_Decarb"/>
</dbReference>
<evidence type="ECO:0000313" key="7">
    <source>
        <dbReference type="EMBL" id="NHZ64115.1"/>
    </source>
</evidence>
<protein>
    <submittedName>
        <fullName evidence="7">Tyrosine decarboxylase MfnA</fullName>
        <ecNumber evidence="7">4.1.1.25</ecNumber>
    </submittedName>
</protein>
<accession>A0ABX0MW67</accession>
<name>A0ABX0MW67_9BURK</name>
<organism evidence="7 8">
    <name type="scientific">Massilia genomosp. 1</name>
    <dbReference type="NCBI Taxonomy" id="2609280"/>
    <lineage>
        <taxon>Bacteria</taxon>
        <taxon>Pseudomonadati</taxon>
        <taxon>Pseudomonadota</taxon>
        <taxon>Betaproteobacteria</taxon>
        <taxon>Burkholderiales</taxon>
        <taxon>Oxalobacteraceae</taxon>
        <taxon>Telluria group</taxon>
        <taxon>Massilia</taxon>
    </lineage>
</organism>
<dbReference type="GO" id="GO:0004837">
    <property type="term" value="F:tyrosine decarboxylase activity"/>
    <property type="evidence" value="ECO:0007669"/>
    <property type="project" value="UniProtKB-EC"/>
</dbReference>
<dbReference type="SUPFAM" id="SSF53383">
    <property type="entry name" value="PLP-dependent transferases"/>
    <property type="match status" value="1"/>
</dbReference>
<evidence type="ECO:0000256" key="1">
    <source>
        <dbReference type="ARBA" id="ARBA00001933"/>
    </source>
</evidence>
<proteinExistence type="inferred from homology"/>